<keyword evidence="1" id="KW-0175">Coiled coil</keyword>
<dbReference type="EMBL" id="CAXDID020000653">
    <property type="protein sequence ID" value="CAL6108552.1"/>
    <property type="molecule type" value="Genomic_DNA"/>
</dbReference>
<accession>A0AA86P3P2</accession>
<comment type="caution">
    <text evidence="2">The sequence shown here is derived from an EMBL/GenBank/DDBJ whole genome shotgun (WGS) entry which is preliminary data.</text>
</comment>
<proteinExistence type="predicted"/>
<evidence type="ECO:0000313" key="3">
    <source>
        <dbReference type="EMBL" id="CAL6108552.1"/>
    </source>
</evidence>
<sequence length="122" mass="14832">MNHSKCEQQFSLLNKELLELHGQLKEKLKTIYFLQNEKVKQVQCSLNETDIKNIKYQVQLEQLNIKYQEENQRLQIAVELQQLEKEKIDKKQIEMENKISYLQMKQVETKEQHHLEMQFVNK</sequence>
<dbReference type="Proteomes" id="UP001642409">
    <property type="component" value="Unassembled WGS sequence"/>
</dbReference>
<protein>
    <submittedName>
        <fullName evidence="3">Hypothetical_protein</fullName>
    </submittedName>
</protein>
<name>A0AA86P3P2_9EUKA</name>
<dbReference type="AlphaFoldDB" id="A0AA86P3P2"/>
<gene>
    <name evidence="2" type="ORF">HINF_LOCUS18846</name>
    <name evidence="3" type="ORF">HINF_LOCUS75022</name>
</gene>
<feature type="coiled-coil region" evidence="1">
    <location>
        <begin position="53"/>
        <end position="86"/>
    </location>
</feature>
<dbReference type="EMBL" id="CATOUU010000475">
    <property type="protein sequence ID" value="CAI9931201.1"/>
    <property type="molecule type" value="Genomic_DNA"/>
</dbReference>
<reference evidence="3 4" key="2">
    <citation type="submission" date="2024-07" db="EMBL/GenBank/DDBJ databases">
        <authorList>
            <person name="Akdeniz Z."/>
        </authorList>
    </citation>
    <scope>NUCLEOTIDE SEQUENCE [LARGE SCALE GENOMIC DNA]</scope>
</reference>
<organism evidence="2">
    <name type="scientific">Hexamita inflata</name>
    <dbReference type="NCBI Taxonomy" id="28002"/>
    <lineage>
        <taxon>Eukaryota</taxon>
        <taxon>Metamonada</taxon>
        <taxon>Diplomonadida</taxon>
        <taxon>Hexamitidae</taxon>
        <taxon>Hexamitinae</taxon>
        <taxon>Hexamita</taxon>
    </lineage>
</organism>
<evidence type="ECO:0000313" key="2">
    <source>
        <dbReference type="EMBL" id="CAI9931201.1"/>
    </source>
</evidence>
<reference evidence="2" key="1">
    <citation type="submission" date="2023-06" db="EMBL/GenBank/DDBJ databases">
        <authorList>
            <person name="Kurt Z."/>
        </authorList>
    </citation>
    <scope>NUCLEOTIDE SEQUENCE</scope>
</reference>
<keyword evidence="4" id="KW-1185">Reference proteome</keyword>
<evidence type="ECO:0000313" key="4">
    <source>
        <dbReference type="Proteomes" id="UP001642409"/>
    </source>
</evidence>
<evidence type="ECO:0000256" key="1">
    <source>
        <dbReference type="SAM" id="Coils"/>
    </source>
</evidence>